<dbReference type="SUPFAM" id="SSF50891">
    <property type="entry name" value="Cyclophilin-like"/>
    <property type="match status" value="1"/>
</dbReference>
<evidence type="ECO:0000256" key="8">
    <source>
        <dbReference type="ARBA" id="ARBA00023110"/>
    </source>
</evidence>
<dbReference type="FunFam" id="2.40.100.10:FF:000013">
    <property type="entry name" value="Peptidyl-prolyl cis-trans isomerase"/>
    <property type="match status" value="1"/>
</dbReference>
<evidence type="ECO:0000256" key="9">
    <source>
        <dbReference type="ARBA" id="ARBA00023187"/>
    </source>
</evidence>
<feature type="compositionally biased region" description="Basic and acidic residues" evidence="12">
    <location>
        <begin position="174"/>
        <end position="217"/>
    </location>
</feature>
<evidence type="ECO:0000256" key="5">
    <source>
        <dbReference type="ARBA" id="ARBA00013194"/>
    </source>
</evidence>
<dbReference type="Pfam" id="PF08231">
    <property type="entry name" value="SYF2"/>
    <property type="match status" value="1"/>
</dbReference>
<name>A0A7S3C919_9CHLO</name>
<sequence>MRTRVYFEFELGGEAAGRVVAELRDDVVPVTSRNFRELCRGGMTSISGRKLEYKGSRFHRVIPGFMCQGGDFTDGDGTGGESIYGKTFDDENFILRHDCAGVLSMANAGPNTNGSQFFLTTAECPWLDGKHVVFGRVVEGMDVVRRIESVGSKSGKTSKAVVIARCGVEPTAEEAARAKAEREAEAAADPDARSRERASRLVQAAEREREEDKGKKEEEEEATPGQAADSEAYEKLSDREKKLFDLRARLRESRKLNQGAVAEEQKRKASRGEDKARDSTRRWEEKKAKRDRQLESYGLGKDQKLMIDSMEDAEAARERKKKKPAPFGWEVFNQKSLYNSYKKRTNEIVVDMDEYERNKRENPEFYREGDSLQHGVAPQVSEAGLDRMVKELEKRKEKTDKFSRRRANRDKTFDAINERNAHFNRKAERAFGKYTEEIKQNLERGTALPD</sequence>
<evidence type="ECO:0000313" key="16">
    <source>
        <dbReference type="Proteomes" id="UP001472866"/>
    </source>
</evidence>
<dbReference type="EMBL" id="HBHZ01003410">
    <property type="protein sequence ID" value="CAE0189542.1"/>
    <property type="molecule type" value="Transcribed_RNA"/>
</dbReference>
<comment type="similarity">
    <text evidence="3">Belongs to the cyclophilin-type PPIase family.</text>
</comment>
<dbReference type="Gene3D" id="2.40.100.10">
    <property type="entry name" value="Cyclophilin-like"/>
    <property type="match status" value="1"/>
</dbReference>
<dbReference type="GO" id="GO:0016018">
    <property type="term" value="F:cyclosporin A binding"/>
    <property type="evidence" value="ECO:0007669"/>
    <property type="project" value="TreeGrafter"/>
</dbReference>
<feature type="region of interest" description="Disordered" evidence="12">
    <location>
        <begin position="394"/>
        <end position="415"/>
    </location>
</feature>
<dbReference type="GO" id="GO:0003755">
    <property type="term" value="F:peptidyl-prolyl cis-trans isomerase activity"/>
    <property type="evidence" value="ECO:0007669"/>
    <property type="project" value="UniProtKB-KW"/>
</dbReference>
<dbReference type="EC" id="5.2.1.8" evidence="5"/>
<keyword evidence="11" id="KW-0539">Nucleus</keyword>
<keyword evidence="8" id="KW-0697">Rotamase</keyword>
<comment type="catalytic activity">
    <reaction evidence="1">
        <text>[protein]-peptidylproline (omega=180) = [protein]-peptidylproline (omega=0)</text>
        <dbReference type="Rhea" id="RHEA:16237"/>
        <dbReference type="Rhea" id="RHEA-COMP:10747"/>
        <dbReference type="Rhea" id="RHEA-COMP:10748"/>
        <dbReference type="ChEBI" id="CHEBI:83833"/>
        <dbReference type="ChEBI" id="CHEBI:83834"/>
        <dbReference type="EC" id="5.2.1.8"/>
    </reaction>
</comment>
<dbReference type="Proteomes" id="UP001472866">
    <property type="component" value="Chromosome 04"/>
</dbReference>
<feature type="compositionally biased region" description="Basic and acidic residues" evidence="12">
    <location>
        <begin position="263"/>
        <end position="294"/>
    </location>
</feature>
<keyword evidence="6" id="KW-0507">mRNA processing</keyword>
<dbReference type="InterPro" id="IPR002130">
    <property type="entry name" value="Cyclophilin-type_PPIase_dom"/>
</dbReference>
<evidence type="ECO:0000256" key="10">
    <source>
        <dbReference type="ARBA" id="ARBA00023235"/>
    </source>
</evidence>
<evidence type="ECO:0000259" key="13">
    <source>
        <dbReference type="PROSITE" id="PS50072"/>
    </source>
</evidence>
<dbReference type="GO" id="GO:0008380">
    <property type="term" value="P:RNA splicing"/>
    <property type="evidence" value="ECO:0007669"/>
    <property type="project" value="UniProtKB-KW"/>
</dbReference>
<gene>
    <name evidence="14" type="ORF">CROS1456_LOCUS2631</name>
    <name evidence="15" type="ORF">HKI87_04g28610</name>
</gene>
<dbReference type="PANTHER" id="PTHR11071:SF561">
    <property type="entry name" value="PEPTIDYL-PROLYL CIS-TRANS ISOMERASE D-RELATED"/>
    <property type="match status" value="1"/>
</dbReference>
<feature type="domain" description="PPIase cyclophilin-type" evidence="13">
    <location>
        <begin position="6"/>
        <end position="168"/>
    </location>
</feature>
<dbReference type="AlphaFoldDB" id="A0A7S3C919"/>
<comment type="subcellular location">
    <subcellularLocation>
        <location evidence="2">Nucleus</location>
    </subcellularLocation>
</comment>
<feature type="region of interest" description="Disordered" evidence="12">
    <location>
        <begin position="257"/>
        <end position="324"/>
    </location>
</feature>
<evidence type="ECO:0000256" key="4">
    <source>
        <dbReference type="ARBA" id="ARBA00010028"/>
    </source>
</evidence>
<dbReference type="InterPro" id="IPR020892">
    <property type="entry name" value="Cyclophilin-type_PPIase_CS"/>
</dbReference>
<dbReference type="PROSITE" id="PS50072">
    <property type="entry name" value="CSA_PPIASE_2"/>
    <property type="match status" value="1"/>
</dbReference>
<dbReference type="InterPro" id="IPR013260">
    <property type="entry name" value="mRNA_splic_SYF2"/>
</dbReference>
<evidence type="ECO:0000313" key="15">
    <source>
        <dbReference type="EMBL" id="WZN61326.1"/>
    </source>
</evidence>
<evidence type="ECO:0000256" key="1">
    <source>
        <dbReference type="ARBA" id="ARBA00000971"/>
    </source>
</evidence>
<evidence type="ECO:0000256" key="2">
    <source>
        <dbReference type="ARBA" id="ARBA00004123"/>
    </source>
</evidence>
<reference evidence="15 16" key="2">
    <citation type="submission" date="2024-03" db="EMBL/GenBank/DDBJ databases">
        <title>Complete genome sequence of the green alga Chloropicon roscoffensis RCC1871.</title>
        <authorList>
            <person name="Lemieux C."/>
            <person name="Pombert J.-F."/>
            <person name="Otis C."/>
            <person name="Turmel M."/>
        </authorList>
    </citation>
    <scope>NUCLEOTIDE SEQUENCE [LARGE SCALE GENOMIC DNA]</scope>
    <source>
        <strain evidence="15 16">RCC1871</strain>
    </source>
</reference>
<dbReference type="Pfam" id="PF00160">
    <property type="entry name" value="Pro_isomerase"/>
    <property type="match status" value="1"/>
</dbReference>
<evidence type="ECO:0000256" key="3">
    <source>
        <dbReference type="ARBA" id="ARBA00007365"/>
    </source>
</evidence>
<reference evidence="14" key="1">
    <citation type="submission" date="2021-01" db="EMBL/GenBank/DDBJ databases">
        <authorList>
            <person name="Corre E."/>
            <person name="Pelletier E."/>
            <person name="Niang G."/>
            <person name="Scheremetjew M."/>
            <person name="Finn R."/>
            <person name="Kale V."/>
            <person name="Holt S."/>
            <person name="Cochrane G."/>
            <person name="Meng A."/>
            <person name="Brown T."/>
            <person name="Cohen L."/>
        </authorList>
    </citation>
    <scope>NUCLEOTIDE SEQUENCE</scope>
    <source>
        <strain evidence="14">RCC1871</strain>
    </source>
</reference>
<evidence type="ECO:0000256" key="7">
    <source>
        <dbReference type="ARBA" id="ARBA00022728"/>
    </source>
</evidence>
<dbReference type="GO" id="GO:0005681">
    <property type="term" value="C:spliceosomal complex"/>
    <property type="evidence" value="ECO:0007669"/>
    <property type="project" value="UniProtKB-KW"/>
</dbReference>
<dbReference type="InterPro" id="IPR029000">
    <property type="entry name" value="Cyclophilin-like_dom_sf"/>
</dbReference>
<proteinExistence type="inferred from homology"/>
<keyword evidence="7" id="KW-0747">Spliceosome</keyword>
<comment type="similarity">
    <text evidence="4">Belongs to the SYF2 family.</text>
</comment>
<feature type="region of interest" description="Disordered" evidence="12">
    <location>
        <begin position="174"/>
        <end position="236"/>
    </location>
</feature>
<dbReference type="EMBL" id="CP151504">
    <property type="protein sequence ID" value="WZN61326.1"/>
    <property type="molecule type" value="Genomic_DNA"/>
</dbReference>
<keyword evidence="16" id="KW-1185">Reference proteome</keyword>
<keyword evidence="9" id="KW-0508">mRNA splicing</keyword>
<dbReference type="PRINTS" id="PR00153">
    <property type="entry name" value="CSAPPISMRASE"/>
</dbReference>
<dbReference type="CDD" id="cd01926">
    <property type="entry name" value="cyclophilin_ABH_like"/>
    <property type="match status" value="1"/>
</dbReference>
<accession>A0A7S3C919</accession>
<dbReference type="GO" id="GO:0006457">
    <property type="term" value="P:protein folding"/>
    <property type="evidence" value="ECO:0007669"/>
    <property type="project" value="InterPro"/>
</dbReference>
<dbReference type="PANTHER" id="PTHR11071">
    <property type="entry name" value="PEPTIDYL-PROLYL CIS-TRANS ISOMERASE"/>
    <property type="match status" value="1"/>
</dbReference>
<dbReference type="PROSITE" id="PS00170">
    <property type="entry name" value="CSA_PPIASE_1"/>
    <property type="match status" value="1"/>
</dbReference>
<evidence type="ECO:0000256" key="11">
    <source>
        <dbReference type="ARBA" id="ARBA00023242"/>
    </source>
</evidence>
<evidence type="ECO:0000256" key="12">
    <source>
        <dbReference type="SAM" id="MobiDB-lite"/>
    </source>
</evidence>
<organism evidence="14">
    <name type="scientific">Chloropicon roscoffensis</name>
    <dbReference type="NCBI Taxonomy" id="1461544"/>
    <lineage>
        <taxon>Eukaryota</taxon>
        <taxon>Viridiplantae</taxon>
        <taxon>Chlorophyta</taxon>
        <taxon>Chloropicophyceae</taxon>
        <taxon>Chloropicales</taxon>
        <taxon>Chloropicaceae</taxon>
        <taxon>Chloropicon</taxon>
    </lineage>
</organism>
<evidence type="ECO:0000256" key="6">
    <source>
        <dbReference type="ARBA" id="ARBA00022664"/>
    </source>
</evidence>
<evidence type="ECO:0000313" key="14">
    <source>
        <dbReference type="EMBL" id="CAE0189542.1"/>
    </source>
</evidence>
<dbReference type="GO" id="GO:0006397">
    <property type="term" value="P:mRNA processing"/>
    <property type="evidence" value="ECO:0007669"/>
    <property type="project" value="UniProtKB-KW"/>
</dbReference>
<keyword evidence="10 15" id="KW-0413">Isomerase</keyword>
<protein>
    <recommendedName>
        <fullName evidence="5">peptidylprolyl isomerase</fullName>
        <ecNumber evidence="5">5.2.1.8</ecNumber>
    </recommendedName>
</protein>
<dbReference type="GO" id="GO:0005737">
    <property type="term" value="C:cytoplasm"/>
    <property type="evidence" value="ECO:0007669"/>
    <property type="project" value="TreeGrafter"/>
</dbReference>